<evidence type="ECO:0000259" key="1">
    <source>
        <dbReference type="Pfam" id="PF02602"/>
    </source>
</evidence>
<dbReference type="InterPro" id="IPR036108">
    <property type="entry name" value="4pyrrol_syn_uPrphyn_synt_sf"/>
</dbReference>
<keyword evidence="3" id="KW-1185">Reference proteome</keyword>
<accession>A0A1X6ZVJ0</accession>
<dbReference type="AlphaFoldDB" id="A0A1X6ZVJ0"/>
<sequence length="239" mass="25981">MLPTILIIRPEEAAIRFEQELIARFGADLRILRAPAMRMEFLSPQVKWVSINTLVFTSHVAVQAFAALTDDRAFACYAVGSTTATAARAIGLDPVDCKGDAAELVKVLLAARPQLPALYLRGEHVSEDIAAKLDQSGITVQSAIVYRQHAKRLTSEAKDLLQSANPVIVPLMSARSSRLLFDQANPAAQIYPVAISNKVAATVPEAYSAQLRTALKPNLQAVLDEVAKQIRDVKRLEGL</sequence>
<dbReference type="EMBL" id="FWFX01000012">
    <property type="protein sequence ID" value="SLN62928.1"/>
    <property type="molecule type" value="Genomic_DNA"/>
</dbReference>
<dbReference type="GO" id="GO:0004852">
    <property type="term" value="F:uroporphyrinogen-III synthase activity"/>
    <property type="evidence" value="ECO:0007669"/>
    <property type="project" value="InterPro"/>
</dbReference>
<dbReference type="Gene3D" id="3.40.50.10090">
    <property type="match status" value="2"/>
</dbReference>
<dbReference type="CDD" id="cd06578">
    <property type="entry name" value="HemD"/>
    <property type="match status" value="1"/>
</dbReference>
<dbReference type="OrthoDB" id="7204250at2"/>
<gene>
    <name evidence="2" type="ORF">ROA7450_03280</name>
</gene>
<evidence type="ECO:0000313" key="2">
    <source>
        <dbReference type="EMBL" id="SLN62928.1"/>
    </source>
</evidence>
<dbReference type="Proteomes" id="UP000193061">
    <property type="component" value="Unassembled WGS sequence"/>
</dbReference>
<dbReference type="Pfam" id="PF02602">
    <property type="entry name" value="HEM4"/>
    <property type="match status" value="1"/>
</dbReference>
<dbReference type="GO" id="GO:0033014">
    <property type="term" value="P:tetrapyrrole biosynthetic process"/>
    <property type="evidence" value="ECO:0007669"/>
    <property type="project" value="InterPro"/>
</dbReference>
<name>A0A1X6ZVJ0_9RHOB</name>
<protein>
    <submittedName>
        <fullName evidence="2">Uroporphyrinogen-III synthase</fullName>
    </submittedName>
</protein>
<dbReference type="RefSeq" id="WP_085806967.1">
    <property type="nucleotide sequence ID" value="NZ_FWFX01000012.1"/>
</dbReference>
<dbReference type="InterPro" id="IPR003754">
    <property type="entry name" value="4pyrrol_synth_uPrphyn_synth"/>
</dbReference>
<dbReference type="SUPFAM" id="SSF69618">
    <property type="entry name" value="HemD-like"/>
    <property type="match status" value="1"/>
</dbReference>
<evidence type="ECO:0000313" key="3">
    <source>
        <dbReference type="Proteomes" id="UP000193061"/>
    </source>
</evidence>
<proteinExistence type="predicted"/>
<feature type="domain" description="Tetrapyrrole biosynthesis uroporphyrinogen III synthase" evidence="1">
    <location>
        <begin position="31"/>
        <end position="222"/>
    </location>
</feature>
<reference evidence="2 3" key="1">
    <citation type="submission" date="2017-03" db="EMBL/GenBank/DDBJ databases">
        <authorList>
            <person name="Afonso C.L."/>
            <person name="Miller P.J."/>
            <person name="Scott M.A."/>
            <person name="Spackman E."/>
            <person name="Goraichik I."/>
            <person name="Dimitrov K.M."/>
            <person name="Suarez D.L."/>
            <person name="Swayne D.E."/>
        </authorList>
    </citation>
    <scope>NUCLEOTIDE SEQUENCE [LARGE SCALE GENOMIC DNA]</scope>
    <source>
        <strain evidence="2 3">CECT 7450</strain>
    </source>
</reference>
<organism evidence="2 3">
    <name type="scientific">Roseovarius albus</name>
    <dbReference type="NCBI Taxonomy" id="1247867"/>
    <lineage>
        <taxon>Bacteria</taxon>
        <taxon>Pseudomonadati</taxon>
        <taxon>Pseudomonadota</taxon>
        <taxon>Alphaproteobacteria</taxon>
        <taxon>Rhodobacterales</taxon>
        <taxon>Roseobacteraceae</taxon>
        <taxon>Roseovarius</taxon>
    </lineage>
</organism>